<gene>
    <name evidence="2" type="ORF">DBRI1063_LOCUS6600</name>
</gene>
<feature type="transmembrane region" description="Helical" evidence="1">
    <location>
        <begin position="12"/>
        <end position="33"/>
    </location>
</feature>
<evidence type="ECO:0008006" key="3">
    <source>
        <dbReference type="Google" id="ProtNLM"/>
    </source>
</evidence>
<organism evidence="2">
    <name type="scientific">Ditylum brightwellii</name>
    <dbReference type="NCBI Taxonomy" id="49249"/>
    <lineage>
        <taxon>Eukaryota</taxon>
        <taxon>Sar</taxon>
        <taxon>Stramenopiles</taxon>
        <taxon>Ochrophyta</taxon>
        <taxon>Bacillariophyta</taxon>
        <taxon>Mediophyceae</taxon>
        <taxon>Lithodesmiophycidae</taxon>
        <taxon>Lithodesmiales</taxon>
        <taxon>Lithodesmiaceae</taxon>
        <taxon>Ditylum</taxon>
    </lineage>
</organism>
<keyword evidence="1" id="KW-0472">Membrane</keyword>
<reference evidence="2" key="1">
    <citation type="submission" date="2021-01" db="EMBL/GenBank/DDBJ databases">
        <authorList>
            <person name="Corre E."/>
            <person name="Pelletier E."/>
            <person name="Niang G."/>
            <person name="Scheremetjew M."/>
            <person name="Finn R."/>
            <person name="Kale V."/>
            <person name="Holt S."/>
            <person name="Cochrane G."/>
            <person name="Meng A."/>
            <person name="Brown T."/>
            <person name="Cohen L."/>
        </authorList>
    </citation>
    <scope>NUCLEOTIDE SEQUENCE</scope>
    <source>
        <strain evidence="2">Pop2</strain>
    </source>
</reference>
<dbReference type="EMBL" id="HBGN01010265">
    <property type="protein sequence ID" value="CAD9321624.1"/>
    <property type="molecule type" value="Transcribed_RNA"/>
</dbReference>
<accession>A0A6U3QJU3</accession>
<name>A0A6U3QJU3_9STRA</name>
<keyword evidence="1" id="KW-1133">Transmembrane helix</keyword>
<protein>
    <recommendedName>
        <fullName evidence="3">Alpha 1,4-glycosyltransferase domain-containing protein</fullName>
    </recommendedName>
</protein>
<proteinExistence type="predicted"/>
<evidence type="ECO:0000313" key="2">
    <source>
        <dbReference type="EMBL" id="CAD9321624.1"/>
    </source>
</evidence>
<evidence type="ECO:0000256" key="1">
    <source>
        <dbReference type="SAM" id="Phobius"/>
    </source>
</evidence>
<sequence length="305" mass="35122">MQTPRPSAARLSTISTLTIVVLFAISTTFDVTLYNREQSVLRRTSVKYLPAFADEDEERPVIYTFHGINKDWADNLIYQHTQIDMLATWKKLWYDAGWDPVVLTDDDAKAHPDFDKYEKEISKLKIGFYDHLCFHRWMAMSQNGGGFMADIDSYPLNMDPKEFGTIPNSGKFTVFEGSFSDGKMISAVPSLLSGSAGEWESMFKGMMKYVPKHAGKFFSDMRALQEYVIDNPDKYIMDNKVSINIKKTDDGQIDCEKLKGKLTFHLSHRSMKEAFKRGHFEEDESKTRGFYAKQYTQDFLEQCAE</sequence>
<keyword evidence="1" id="KW-0812">Transmembrane</keyword>
<dbReference type="AlphaFoldDB" id="A0A6U3QJU3"/>